<feature type="compositionally biased region" description="Basic and acidic residues" evidence="13">
    <location>
        <begin position="1"/>
        <end position="21"/>
    </location>
</feature>
<feature type="compositionally biased region" description="Polar residues" evidence="13">
    <location>
        <begin position="120"/>
        <end position="133"/>
    </location>
</feature>
<feature type="compositionally biased region" description="Polar residues" evidence="13">
    <location>
        <begin position="35"/>
        <end position="56"/>
    </location>
</feature>
<dbReference type="Pfam" id="PF01284">
    <property type="entry name" value="MARVEL"/>
    <property type="match status" value="1"/>
</dbReference>
<protein>
    <submittedName>
        <fullName evidence="17">Occludin/ELL domain containing 1</fullName>
    </submittedName>
</protein>
<dbReference type="OrthoDB" id="6284217at2759"/>
<proteinExistence type="inferred from homology"/>
<evidence type="ECO:0000313" key="18">
    <source>
        <dbReference type="Proteomes" id="UP000472272"/>
    </source>
</evidence>
<evidence type="ECO:0000256" key="4">
    <source>
        <dbReference type="ARBA" id="ARBA00022427"/>
    </source>
</evidence>
<dbReference type="RefSeq" id="XP_028569833.1">
    <property type="nucleotide sequence ID" value="XM_028714000.1"/>
</dbReference>
<feature type="compositionally biased region" description="Polar residues" evidence="13">
    <location>
        <begin position="63"/>
        <end position="73"/>
    </location>
</feature>
<feature type="domain" description="OCEL" evidence="16">
    <location>
        <begin position="446"/>
        <end position="547"/>
    </location>
</feature>
<keyword evidence="10 11" id="KW-0472">Membrane</keyword>
<reference evidence="17" key="3">
    <citation type="submission" date="2025-09" db="UniProtKB">
        <authorList>
            <consortium name="Ensembl"/>
        </authorList>
    </citation>
    <scope>IDENTIFICATION</scope>
</reference>
<keyword evidence="5" id="KW-1003">Cell membrane</keyword>
<dbReference type="GO" id="GO:0070830">
    <property type="term" value="P:bicellular tight junction assembly"/>
    <property type="evidence" value="ECO:0007669"/>
    <property type="project" value="TreeGrafter"/>
</dbReference>
<dbReference type="PROSITE" id="PS51225">
    <property type="entry name" value="MARVEL"/>
    <property type="match status" value="1"/>
</dbReference>
<evidence type="ECO:0000256" key="5">
    <source>
        <dbReference type="ARBA" id="ARBA00022475"/>
    </source>
</evidence>
<evidence type="ECO:0000256" key="6">
    <source>
        <dbReference type="ARBA" id="ARBA00022692"/>
    </source>
</evidence>
<feature type="transmembrane region" description="Helical" evidence="14">
    <location>
        <begin position="188"/>
        <end position="211"/>
    </location>
</feature>
<evidence type="ECO:0000256" key="8">
    <source>
        <dbReference type="ARBA" id="ARBA00022989"/>
    </source>
</evidence>
<dbReference type="Pfam" id="PF07303">
    <property type="entry name" value="Occludin_ELL"/>
    <property type="match status" value="1"/>
</dbReference>
<keyword evidence="18" id="KW-1185">Reference proteome</keyword>
<evidence type="ECO:0000256" key="10">
    <source>
        <dbReference type="ARBA" id="ARBA00023136"/>
    </source>
</evidence>
<accession>A0A670K3L3</accession>
<dbReference type="PANTHER" id="PTHR23288:SF41">
    <property type="entry name" value="OCCLUDIN_ELL DOMAIN-CONTAINING PROTEIN 1 ISOFORM X1"/>
    <property type="match status" value="1"/>
</dbReference>
<name>A0A670K3L3_PODMU</name>
<evidence type="ECO:0000259" key="16">
    <source>
        <dbReference type="PROSITE" id="PS51980"/>
    </source>
</evidence>
<feature type="transmembrane region" description="Helical" evidence="14">
    <location>
        <begin position="247"/>
        <end position="271"/>
    </location>
</feature>
<evidence type="ECO:0000256" key="14">
    <source>
        <dbReference type="SAM" id="Phobius"/>
    </source>
</evidence>
<dbReference type="KEGG" id="pmua:114588595"/>
<dbReference type="PROSITE" id="PS51980">
    <property type="entry name" value="OCEL"/>
    <property type="match status" value="1"/>
</dbReference>
<dbReference type="RefSeq" id="XP_028569832.1">
    <property type="nucleotide sequence ID" value="XM_028713999.1"/>
</dbReference>
<keyword evidence="6 11" id="KW-0812">Transmembrane</keyword>
<dbReference type="GO" id="GO:0005923">
    <property type="term" value="C:bicellular tight junction"/>
    <property type="evidence" value="ECO:0007669"/>
    <property type="project" value="UniProtKB-SubCell"/>
</dbReference>
<evidence type="ECO:0000256" key="13">
    <source>
        <dbReference type="SAM" id="MobiDB-lite"/>
    </source>
</evidence>
<feature type="compositionally biased region" description="Polar residues" evidence="13">
    <location>
        <begin position="154"/>
        <end position="165"/>
    </location>
</feature>
<evidence type="ECO:0000256" key="12">
    <source>
        <dbReference type="PROSITE-ProRule" id="PRU01324"/>
    </source>
</evidence>
<evidence type="ECO:0000256" key="7">
    <source>
        <dbReference type="ARBA" id="ARBA00022949"/>
    </source>
</evidence>
<dbReference type="InterPro" id="IPR031176">
    <property type="entry name" value="ELL/occludin"/>
</dbReference>
<evidence type="ECO:0000256" key="9">
    <source>
        <dbReference type="ARBA" id="ARBA00023054"/>
    </source>
</evidence>
<gene>
    <name evidence="17" type="primary">OCEL1</name>
</gene>
<feature type="transmembrane region" description="Helical" evidence="14">
    <location>
        <begin position="283"/>
        <end position="304"/>
    </location>
</feature>
<dbReference type="PANTHER" id="PTHR23288">
    <property type="entry name" value="OCCLUDIN AND RNA POLYMERASE II ELONGATION FACTOR ELL"/>
    <property type="match status" value="1"/>
</dbReference>
<evidence type="ECO:0000256" key="3">
    <source>
        <dbReference type="ARBA" id="ARBA00009171"/>
    </source>
</evidence>
<sequence length="637" mass="71359">MSSEETSVREKRPPEMDRGEEPLNNSRQLHPMGTWSENSGKSLGSRSSDGFCSSPSAKPAFTGTPQDQESSSMKPIRRFIPPSWKNFFHRWQRQPWTETSLLTYAPEDFKHTQFSEHPQRTTFNGEGSSTDNGNDFKEPLSAPATPLAPGKTLTAESQGALSSGPPSYKEKLETYDHKYSYMKSWPGLLRLMAGLELILGGMVFACTAAYIQKDYQWSALYGGNSLPYNGVLGGGYGYNYYGPMTPFVLVVVSLVWLVTVILLGLGVTMYYRAILLDSHWWPLAEFGLNLVMSLLYMAAAIAYVNDVNRGGLCYSVFANNPLVVALCRVEGGQVAAIAFLFLTMLLYLVGSLVCLRMWRHQAVQKNARVLVGQMNYEPPSRLVSFPSSQRKAILLRGTPQQVIDQDEVTPKEKVARRVEFSEKGGDPEVLNFAIPTGHHPKPHIVPDYVSKYPAIGSRDEREKYKAVFNDQYAEYKELYDEVRTALGKFKELEAMLSKLPRHYQNKKEESRDFHCLERLPKQEGGPSFPGEAGALRIPQEEADPHQGPDPSLRPEDQPGLCVLLKSVRRCLRAGISDLKFLLQGNGSIPWVWFCFFYRGGPGLLLGLLQNPWTPHETPQGGTRAELVSVPKFLLKNK</sequence>
<dbReference type="InterPro" id="IPR010844">
    <property type="entry name" value="Occludin_ELL"/>
</dbReference>
<evidence type="ECO:0000259" key="15">
    <source>
        <dbReference type="PROSITE" id="PS51225"/>
    </source>
</evidence>
<keyword evidence="8 14" id="KW-1133">Transmembrane helix</keyword>
<feature type="region of interest" description="Disordered" evidence="13">
    <location>
        <begin position="1"/>
        <end position="73"/>
    </location>
</feature>
<dbReference type="Proteomes" id="UP000472272">
    <property type="component" value="Chromosome 18"/>
</dbReference>
<evidence type="ECO:0000256" key="11">
    <source>
        <dbReference type="PROSITE-ProRule" id="PRU00581"/>
    </source>
</evidence>
<reference evidence="17" key="2">
    <citation type="submission" date="2025-08" db="UniProtKB">
        <authorList>
            <consortium name="Ensembl"/>
        </authorList>
    </citation>
    <scope>IDENTIFICATION</scope>
</reference>
<dbReference type="AlphaFoldDB" id="A0A670K3L3"/>
<keyword evidence="4" id="KW-0796">Tight junction</keyword>
<feature type="transmembrane region" description="Helical" evidence="14">
    <location>
        <begin position="334"/>
        <end position="358"/>
    </location>
</feature>
<dbReference type="GeneID" id="114588595"/>
<dbReference type="GO" id="GO:0031410">
    <property type="term" value="C:cytoplasmic vesicle"/>
    <property type="evidence" value="ECO:0007669"/>
    <property type="project" value="TreeGrafter"/>
</dbReference>
<evidence type="ECO:0000256" key="2">
    <source>
        <dbReference type="ARBA" id="ARBA00004651"/>
    </source>
</evidence>
<comment type="similarity">
    <text evidence="3 12">Belongs to the ELL/occludin family.</text>
</comment>
<evidence type="ECO:0000313" key="17">
    <source>
        <dbReference type="Ensembl" id="ENSPMRP00000030234.1"/>
    </source>
</evidence>
<dbReference type="Ensembl" id="ENSPMRT00000032060.1">
    <property type="protein sequence ID" value="ENSPMRP00000030234.1"/>
    <property type="gene ID" value="ENSPMRG00000019545.1"/>
</dbReference>
<dbReference type="InterPro" id="IPR008253">
    <property type="entry name" value="Marvel"/>
</dbReference>
<feature type="region of interest" description="Disordered" evidence="13">
    <location>
        <begin position="113"/>
        <end position="166"/>
    </location>
</feature>
<dbReference type="GO" id="GO:0016324">
    <property type="term" value="C:apical plasma membrane"/>
    <property type="evidence" value="ECO:0007669"/>
    <property type="project" value="TreeGrafter"/>
</dbReference>
<comment type="subcellular location">
    <subcellularLocation>
        <location evidence="1">Cell junction</location>
        <location evidence="1">Tight junction</location>
    </subcellularLocation>
    <subcellularLocation>
        <location evidence="2">Cell membrane</location>
        <topology evidence="2">Multi-pass membrane protein</topology>
    </subcellularLocation>
</comment>
<dbReference type="GeneTree" id="ENSGT00940000155771"/>
<feature type="domain" description="MARVEL" evidence="15">
    <location>
        <begin position="184"/>
        <end position="359"/>
    </location>
</feature>
<organism evidence="17 18">
    <name type="scientific">Podarcis muralis</name>
    <name type="common">Wall lizard</name>
    <name type="synonym">Lacerta muralis</name>
    <dbReference type="NCBI Taxonomy" id="64176"/>
    <lineage>
        <taxon>Eukaryota</taxon>
        <taxon>Metazoa</taxon>
        <taxon>Chordata</taxon>
        <taxon>Craniata</taxon>
        <taxon>Vertebrata</taxon>
        <taxon>Euteleostomi</taxon>
        <taxon>Lepidosauria</taxon>
        <taxon>Squamata</taxon>
        <taxon>Bifurcata</taxon>
        <taxon>Unidentata</taxon>
        <taxon>Episquamata</taxon>
        <taxon>Laterata</taxon>
        <taxon>Lacertibaenia</taxon>
        <taxon>Lacertidae</taxon>
        <taxon>Podarcis</taxon>
    </lineage>
</organism>
<evidence type="ECO:0000256" key="1">
    <source>
        <dbReference type="ARBA" id="ARBA00004435"/>
    </source>
</evidence>
<dbReference type="SUPFAM" id="SSF144292">
    <property type="entry name" value="occludin/ELL-like"/>
    <property type="match status" value="1"/>
</dbReference>
<reference evidence="17 18" key="1">
    <citation type="journal article" date="2019" name="Proc. Natl. Acad. Sci. U.S.A.">
        <title>Regulatory changes in pterin and carotenoid genes underlie balanced color polymorphisms in the wall lizard.</title>
        <authorList>
            <person name="Andrade P."/>
            <person name="Pinho C."/>
            <person name="Perez I de Lanuza G."/>
            <person name="Afonso S."/>
            <person name="Brejcha J."/>
            <person name="Rubin C.J."/>
            <person name="Wallerman O."/>
            <person name="Pereira P."/>
            <person name="Sabatino S.J."/>
            <person name="Bellati A."/>
            <person name="Pellitteri-Rosa D."/>
            <person name="Bosakova Z."/>
            <person name="Bunikis I."/>
            <person name="Carretero M.A."/>
            <person name="Feiner N."/>
            <person name="Marsik P."/>
            <person name="Pauperio F."/>
            <person name="Salvi D."/>
            <person name="Soler L."/>
            <person name="While G.M."/>
            <person name="Uller T."/>
            <person name="Font E."/>
            <person name="Andersson L."/>
            <person name="Carneiro M."/>
        </authorList>
    </citation>
    <scope>NUCLEOTIDE SEQUENCE</scope>
</reference>
<keyword evidence="9" id="KW-0175">Coiled coil</keyword>
<keyword evidence="7" id="KW-0965">Cell junction</keyword>
<dbReference type="Gene3D" id="6.10.140.340">
    <property type="match status" value="1"/>
</dbReference>
<dbReference type="CTD" id="79629"/>